<dbReference type="PANTHER" id="PTHR24300">
    <property type="entry name" value="CYTOCHROME P450 508A4-RELATED"/>
    <property type="match status" value="1"/>
</dbReference>
<keyword evidence="12" id="KW-0472">Membrane</keyword>
<dbReference type="GO" id="GO:0005506">
    <property type="term" value="F:iron ion binding"/>
    <property type="evidence" value="ECO:0007669"/>
    <property type="project" value="InterPro"/>
</dbReference>
<dbReference type="OrthoDB" id="3934656at2759"/>
<evidence type="ECO:0000313" key="14">
    <source>
        <dbReference type="RefSeq" id="XP_025033128.1"/>
    </source>
</evidence>
<reference evidence="14" key="1">
    <citation type="submission" date="2025-08" db="UniProtKB">
        <authorList>
            <consortium name="RefSeq"/>
        </authorList>
    </citation>
    <scope>IDENTIFICATION</scope>
    <source>
        <tissue evidence="14">Liver</tissue>
    </source>
</reference>
<evidence type="ECO:0000256" key="5">
    <source>
        <dbReference type="ARBA" id="ARBA00022617"/>
    </source>
</evidence>
<keyword evidence="11" id="KW-0503">Monooxygenase</keyword>
<organism evidence="13 14">
    <name type="scientific">Python bivittatus</name>
    <name type="common">Burmese python</name>
    <name type="synonym">Python molurus bivittatus</name>
    <dbReference type="NCBI Taxonomy" id="176946"/>
    <lineage>
        <taxon>Eukaryota</taxon>
        <taxon>Metazoa</taxon>
        <taxon>Chordata</taxon>
        <taxon>Craniata</taxon>
        <taxon>Vertebrata</taxon>
        <taxon>Euteleostomi</taxon>
        <taxon>Lepidosauria</taxon>
        <taxon>Squamata</taxon>
        <taxon>Bifurcata</taxon>
        <taxon>Unidentata</taxon>
        <taxon>Episquamata</taxon>
        <taxon>Toxicofera</taxon>
        <taxon>Serpentes</taxon>
        <taxon>Henophidia</taxon>
        <taxon>Pythonidae</taxon>
        <taxon>Python</taxon>
    </lineage>
</organism>
<name>A0A9F5N7J9_PYTBI</name>
<dbReference type="InterPro" id="IPR036396">
    <property type="entry name" value="Cyt_P450_sf"/>
</dbReference>
<dbReference type="FunFam" id="1.10.630.10:FF:000238">
    <property type="entry name" value="Cytochrome P450 2A6"/>
    <property type="match status" value="1"/>
</dbReference>
<dbReference type="PRINTS" id="PR00463">
    <property type="entry name" value="EP450I"/>
</dbReference>
<comment type="subcellular location">
    <subcellularLocation>
        <location evidence="3">Endoplasmic reticulum membrane</location>
        <topology evidence="3">Peripheral membrane protein</topology>
    </subcellularLocation>
    <subcellularLocation>
        <location evidence="2">Microsome membrane</location>
        <topology evidence="2">Peripheral membrane protein</topology>
    </subcellularLocation>
</comment>
<dbReference type="Gene3D" id="1.10.630.10">
    <property type="entry name" value="Cytochrome P450"/>
    <property type="match status" value="1"/>
</dbReference>
<evidence type="ECO:0000256" key="3">
    <source>
        <dbReference type="ARBA" id="ARBA00004406"/>
    </source>
</evidence>
<dbReference type="GeneID" id="103049066"/>
<evidence type="ECO:0000256" key="9">
    <source>
        <dbReference type="ARBA" id="ARBA00023002"/>
    </source>
</evidence>
<dbReference type="KEGG" id="pbi:103049066"/>
<dbReference type="SUPFAM" id="SSF48264">
    <property type="entry name" value="Cytochrome P450"/>
    <property type="match status" value="1"/>
</dbReference>
<keyword evidence="6" id="KW-0479">Metal-binding</keyword>
<dbReference type="GO" id="GO:0006082">
    <property type="term" value="P:organic acid metabolic process"/>
    <property type="evidence" value="ECO:0007669"/>
    <property type="project" value="TreeGrafter"/>
</dbReference>
<keyword evidence="8" id="KW-0492">Microsome</keyword>
<protein>
    <submittedName>
        <fullName evidence="14">Cytochrome P450 2J2-like</fullName>
    </submittedName>
</protein>
<sequence length="306" mass="34756">MYQDGSIEISFHLFHLTGLPFDPYELVDIAVANVISILIFGKRFEYDDTLLKTLLDVMHQSSEMAVGPWALLYNAMPLVRRLPLPHQRILTTMKKIDDFIEKEVEEHKATLVLGEPRDLTDAYLEEIQKAERKGSSFEEEQLRISVSELFVAGTETTAGTLRWGFLYLMAFPEIQEECWKEINAVLGNNASLKYEDREHLPYTNAVIHEIQRISNVAALGIPHAPIKDVQLFGYTIPKVTGRQNGEEQSAQRVYEIAPPGMRIWGHYRTGEMFWVGDKEALGFSGPPALLFASHPNKQGQVKKQTP</sequence>
<gene>
    <name evidence="14" type="primary">LOC103049066</name>
</gene>
<dbReference type="Pfam" id="PF00067">
    <property type="entry name" value="p450"/>
    <property type="match status" value="1"/>
</dbReference>
<keyword evidence="13" id="KW-1185">Reference proteome</keyword>
<evidence type="ECO:0000256" key="2">
    <source>
        <dbReference type="ARBA" id="ARBA00004174"/>
    </source>
</evidence>
<dbReference type="InterPro" id="IPR050182">
    <property type="entry name" value="Cytochrome_P450_fam2"/>
</dbReference>
<dbReference type="PANTHER" id="PTHR24300:SF327">
    <property type="entry name" value="CYTOCHROME P450 2F2-RELATED"/>
    <property type="match status" value="1"/>
</dbReference>
<keyword evidence="9" id="KW-0560">Oxidoreductase</keyword>
<evidence type="ECO:0000256" key="10">
    <source>
        <dbReference type="ARBA" id="ARBA00023004"/>
    </source>
</evidence>
<dbReference type="AlphaFoldDB" id="A0A9F5N7J9"/>
<proteinExistence type="inferred from homology"/>
<comment type="cofactor">
    <cofactor evidence="1">
        <name>heme</name>
        <dbReference type="ChEBI" id="CHEBI:30413"/>
    </cofactor>
</comment>
<dbReference type="RefSeq" id="XP_025033128.1">
    <property type="nucleotide sequence ID" value="XM_025177360.1"/>
</dbReference>
<evidence type="ECO:0000256" key="4">
    <source>
        <dbReference type="ARBA" id="ARBA00010617"/>
    </source>
</evidence>
<dbReference type="InterPro" id="IPR002401">
    <property type="entry name" value="Cyt_P450_E_grp-I"/>
</dbReference>
<keyword evidence="7" id="KW-0256">Endoplasmic reticulum</keyword>
<keyword evidence="10" id="KW-0408">Iron</keyword>
<dbReference type="GO" id="GO:0020037">
    <property type="term" value="F:heme binding"/>
    <property type="evidence" value="ECO:0007669"/>
    <property type="project" value="InterPro"/>
</dbReference>
<evidence type="ECO:0000256" key="8">
    <source>
        <dbReference type="ARBA" id="ARBA00022848"/>
    </source>
</evidence>
<dbReference type="InterPro" id="IPR001128">
    <property type="entry name" value="Cyt_P450"/>
</dbReference>
<accession>A0A9F5N7J9</accession>
<dbReference type="GO" id="GO:0016712">
    <property type="term" value="F:oxidoreductase activity, acting on paired donors, with incorporation or reduction of molecular oxygen, reduced flavin or flavoprotein as one donor, and incorporation of one atom of oxygen"/>
    <property type="evidence" value="ECO:0007669"/>
    <property type="project" value="TreeGrafter"/>
</dbReference>
<dbReference type="Proteomes" id="UP000695026">
    <property type="component" value="Unplaced"/>
</dbReference>
<evidence type="ECO:0000256" key="1">
    <source>
        <dbReference type="ARBA" id="ARBA00001971"/>
    </source>
</evidence>
<keyword evidence="5" id="KW-0349">Heme</keyword>
<evidence type="ECO:0000313" key="13">
    <source>
        <dbReference type="Proteomes" id="UP000695026"/>
    </source>
</evidence>
<evidence type="ECO:0000256" key="7">
    <source>
        <dbReference type="ARBA" id="ARBA00022824"/>
    </source>
</evidence>
<dbReference type="PRINTS" id="PR00385">
    <property type="entry name" value="P450"/>
</dbReference>
<evidence type="ECO:0000256" key="11">
    <source>
        <dbReference type="ARBA" id="ARBA00023033"/>
    </source>
</evidence>
<evidence type="ECO:0000256" key="12">
    <source>
        <dbReference type="ARBA" id="ARBA00023136"/>
    </source>
</evidence>
<dbReference type="GO" id="GO:0006805">
    <property type="term" value="P:xenobiotic metabolic process"/>
    <property type="evidence" value="ECO:0007669"/>
    <property type="project" value="TreeGrafter"/>
</dbReference>
<evidence type="ECO:0000256" key="6">
    <source>
        <dbReference type="ARBA" id="ARBA00022723"/>
    </source>
</evidence>
<comment type="similarity">
    <text evidence="4">Belongs to the cytochrome P450 family.</text>
</comment>
<dbReference type="GO" id="GO:0005789">
    <property type="term" value="C:endoplasmic reticulum membrane"/>
    <property type="evidence" value="ECO:0007669"/>
    <property type="project" value="UniProtKB-SubCell"/>
</dbReference>